<proteinExistence type="predicted"/>
<name>A0A1G4BTF5_9PEZI</name>
<dbReference type="AlphaFoldDB" id="A0A1G4BTF5"/>
<dbReference type="EMBL" id="MJBS01000001">
    <property type="protein sequence ID" value="OHF04683.1"/>
    <property type="molecule type" value="Genomic_DNA"/>
</dbReference>
<feature type="region of interest" description="Disordered" evidence="1">
    <location>
        <begin position="1"/>
        <end position="45"/>
    </location>
</feature>
<dbReference type="GeneID" id="34553322"/>
<evidence type="ECO:0000313" key="3">
    <source>
        <dbReference type="Proteomes" id="UP000176998"/>
    </source>
</evidence>
<dbReference type="RefSeq" id="XP_022481817.1">
    <property type="nucleotide sequence ID" value="XM_022611812.1"/>
</dbReference>
<dbReference type="STRING" id="1209926.A0A1G4BTF5"/>
<protein>
    <submittedName>
        <fullName evidence="2">Uncharacterized protein</fullName>
    </submittedName>
</protein>
<reference evidence="2 3" key="1">
    <citation type="submission" date="2016-09" db="EMBL/GenBank/DDBJ databases">
        <authorList>
            <person name="Capua I."/>
            <person name="De Benedictis P."/>
            <person name="Joannis T."/>
            <person name="Lombin L.H."/>
            <person name="Cattoli G."/>
        </authorList>
    </citation>
    <scope>NUCLEOTIDE SEQUENCE [LARGE SCALE GENOMIC DNA]</scope>
    <source>
        <strain evidence="2 3">IMI 309357</strain>
    </source>
</reference>
<evidence type="ECO:0000313" key="2">
    <source>
        <dbReference type="EMBL" id="OHF04683.1"/>
    </source>
</evidence>
<dbReference type="OrthoDB" id="2574141at2759"/>
<sequence length="315" mass="34731">MRQRRLCSSLGGHYGERGGAWRPNGQNPADSQNLDRKSTACPAQCSPRWSRSVKHRLIRRAGPEVDSRSPGLRLAHRRKPSLKVTFKRYLSSIKGSSTPPPRSSTRQQDMHTLHATCLIITVPYPHRTAKHLSKTGSLRLESHATPNHCRGAFIYTSYSGSAICSSCSKAGAVSCVDYSPLGTLPACQDLAALPDDVLPLLNGAADLDGGSFSFDDILPGLSRHKTLRGLPPVDKYHTSGPDSMNYYLETSKQHSHKEWLELLPPETQKLVDVYPKAVQLALEQHPAPGCTVPNCIHTYKPIPDLDDEPFARRRS</sequence>
<comment type="caution">
    <text evidence="2">The sequence shown here is derived from an EMBL/GenBank/DDBJ whole genome shotgun (WGS) entry which is preliminary data.</text>
</comment>
<accession>A0A1G4BTF5</accession>
<dbReference type="Proteomes" id="UP000176998">
    <property type="component" value="Unassembled WGS sequence"/>
</dbReference>
<evidence type="ECO:0000256" key="1">
    <source>
        <dbReference type="SAM" id="MobiDB-lite"/>
    </source>
</evidence>
<keyword evidence="3" id="KW-1185">Reference proteome</keyword>
<gene>
    <name evidence="2" type="ORF">CORC01_00154</name>
</gene>
<organism evidence="2 3">
    <name type="scientific">Colletotrichum orchidophilum</name>
    <dbReference type="NCBI Taxonomy" id="1209926"/>
    <lineage>
        <taxon>Eukaryota</taxon>
        <taxon>Fungi</taxon>
        <taxon>Dikarya</taxon>
        <taxon>Ascomycota</taxon>
        <taxon>Pezizomycotina</taxon>
        <taxon>Sordariomycetes</taxon>
        <taxon>Hypocreomycetidae</taxon>
        <taxon>Glomerellales</taxon>
        <taxon>Glomerellaceae</taxon>
        <taxon>Colletotrichum</taxon>
    </lineage>
</organism>